<feature type="domain" description="N-acetyltransferase" evidence="1">
    <location>
        <begin position="10"/>
        <end position="164"/>
    </location>
</feature>
<name>A0ABT7J968_9ACTN</name>
<evidence type="ECO:0000313" key="2">
    <source>
        <dbReference type="EMBL" id="MDL2081414.1"/>
    </source>
</evidence>
<organism evidence="2 3">
    <name type="scientific">Streptomyces fuscus</name>
    <dbReference type="NCBI Taxonomy" id="3048495"/>
    <lineage>
        <taxon>Bacteria</taxon>
        <taxon>Bacillati</taxon>
        <taxon>Actinomycetota</taxon>
        <taxon>Actinomycetes</taxon>
        <taxon>Kitasatosporales</taxon>
        <taxon>Streptomycetaceae</taxon>
        <taxon>Streptomyces</taxon>
    </lineage>
</organism>
<dbReference type="InterPro" id="IPR016181">
    <property type="entry name" value="Acyl_CoA_acyltransferase"/>
</dbReference>
<sequence>MTTSHVLRTVHTADLTPAELITLRALLDDAFDGDFADEDFEHCLGGLHAIAYEEGGRPVAHGAVVMRRVRHAGRWLRVGYVEGVGVRAGLRRAGLGGRVMAELERVVAQAYDAGMLSASDEGAALYAARGWQVWPGRVCVLGTEGVVRLPEEEGSTFVLPGPAGQPDVEQDADLVFDWRDGDVL</sequence>
<dbReference type="RefSeq" id="WP_285436881.1">
    <property type="nucleotide sequence ID" value="NZ_JASJUS010000047.1"/>
</dbReference>
<gene>
    <name evidence="2" type="ORF">QNN03_33785</name>
</gene>
<keyword evidence="2" id="KW-0808">Transferase</keyword>
<dbReference type="GO" id="GO:0016746">
    <property type="term" value="F:acyltransferase activity"/>
    <property type="evidence" value="ECO:0007669"/>
    <property type="project" value="UniProtKB-KW"/>
</dbReference>
<dbReference type="InterPro" id="IPR000182">
    <property type="entry name" value="GNAT_dom"/>
</dbReference>
<dbReference type="Pfam" id="PF13527">
    <property type="entry name" value="Acetyltransf_9"/>
    <property type="match status" value="1"/>
</dbReference>
<evidence type="ECO:0000259" key="1">
    <source>
        <dbReference type="PROSITE" id="PS51186"/>
    </source>
</evidence>
<protein>
    <submittedName>
        <fullName evidence="2">GNAT family N-acetyltransferase</fullName>
        <ecNumber evidence="2">2.3.1.-</ecNumber>
    </submittedName>
</protein>
<keyword evidence="2" id="KW-0012">Acyltransferase</keyword>
<dbReference type="EC" id="2.3.1.-" evidence="2"/>
<dbReference type="EMBL" id="JASJUS010000047">
    <property type="protein sequence ID" value="MDL2081414.1"/>
    <property type="molecule type" value="Genomic_DNA"/>
</dbReference>
<dbReference type="PROSITE" id="PS51186">
    <property type="entry name" value="GNAT"/>
    <property type="match status" value="1"/>
</dbReference>
<dbReference type="SUPFAM" id="SSF55729">
    <property type="entry name" value="Acyl-CoA N-acyltransferases (Nat)"/>
    <property type="match status" value="1"/>
</dbReference>
<accession>A0ABT7J968</accession>
<dbReference type="Proteomes" id="UP001241926">
    <property type="component" value="Unassembled WGS sequence"/>
</dbReference>
<comment type="caution">
    <text evidence="2">The sequence shown here is derived from an EMBL/GenBank/DDBJ whole genome shotgun (WGS) entry which is preliminary data.</text>
</comment>
<dbReference type="Gene3D" id="3.40.630.30">
    <property type="match status" value="1"/>
</dbReference>
<keyword evidence="3" id="KW-1185">Reference proteome</keyword>
<proteinExistence type="predicted"/>
<reference evidence="2 3" key="1">
    <citation type="submission" date="2023-05" db="EMBL/GenBank/DDBJ databases">
        <title>Streptomyces fuscus sp. nov., a brown-black pigment producing actinomyces isolated from dry sand of Sea duck farm.</title>
        <authorList>
            <person name="Xie J."/>
            <person name="Shen N."/>
        </authorList>
    </citation>
    <scope>NUCLEOTIDE SEQUENCE [LARGE SCALE GENOMIC DNA]</scope>
    <source>
        <strain evidence="2 3">GXMU-J15</strain>
    </source>
</reference>
<evidence type="ECO:0000313" key="3">
    <source>
        <dbReference type="Proteomes" id="UP001241926"/>
    </source>
</evidence>